<keyword evidence="3 9" id="KW-1134">Transmembrane beta strand</keyword>
<dbReference type="PANTHER" id="PTHR30203:SF20">
    <property type="entry name" value="MULTIDRUG RESISTANCE OUTER MEMBRANE PROTEIN MDTP-RELATED"/>
    <property type="match status" value="1"/>
</dbReference>
<dbReference type="SUPFAM" id="SSF56954">
    <property type="entry name" value="Outer membrane efflux proteins (OEP)"/>
    <property type="match status" value="1"/>
</dbReference>
<keyword evidence="4 9" id="KW-0812">Transmembrane</keyword>
<keyword evidence="7 9" id="KW-0564">Palmitate</keyword>
<name>A0ABT1BKA4_9BURK</name>
<evidence type="ECO:0000256" key="4">
    <source>
        <dbReference type="ARBA" id="ARBA00022692"/>
    </source>
</evidence>
<evidence type="ECO:0000256" key="8">
    <source>
        <dbReference type="ARBA" id="ARBA00023288"/>
    </source>
</evidence>
<evidence type="ECO:0000256" key="5">
    <source>
        <dbReference type="ARBA" id="ARBA00022729"/>
    </source>
</evidence>
<evidence type="ECO:0000256" key="1">
    <source>
        <dbReference type="ARBA" id="ARBA00004370"/>
    </source>
</evidence>
<proteinExistence type="inferred from homology"/>
<dbReference type="EMBL" id="JAMXMC010000004">
    <property type="protein sequence ID" value="MCO5976637.1"/>
    <property type="molecule type" value="Genomic_DNA"/>
</dbReference>
<dbReference type="RefSeq" id="WP_252769100.1">
    <property type="nucleotide sequence ID" value="NZ_JAMXMC010000004.1"/>
</dbReference>
<dbReference type="NCBIfam" id="TIGR01845">
    <property type="entry name" value="outer_NodT"/>
    <property type="match status" value="1"/>
</dbReference>
<organism evidence="10 11">
    <name type="scientific">Ideonella oryzae</name>
    <dbReference type="NCBI Taxonomy" id="2937441"/>
    <lineage>
        <taxon>Bacteria</taxon>
        <taxon>Pseudomonadati</taxon>
        <taxon>Pseudomonadota</taxon>
        <taxon>Betaproteobacteria</taxon>
        <taxon>Burkholderiales</taxon>
        <taxon>Sphaerotilaceae</taxon>
        <taxon>Ideonella</taxon>
    </lineage>
</organism>
<accession>A0ABT1BKA4</accession>
<sequence>MNRLQSFPTSPRRHGVAHSGRVAAAALLAVLAGCALPGPEQPGAALFGAERTGLSTQADAAPLAGDWWQSFDDATLSRLIDQALAAHPTLAQAQARAAQARAMADMVHSATAPQANLAANVTRQRFTENSIYPPPYGGGVYNSGALDAALSWSPDFFGRLDAQWTAQIDQAHAAEADASAARLTLSGQVSRVYLQLGRLAAQKRVAERTLAQREEMLGLTRQRVTAGLDTALELTQSEGALPDARSQIEAIDEQIMLARHALAALTAQPVDALDGLSPALPSTGLSTGGHRLGADLLGRRPDIAAARWRVDAAGANVRSARAEFYPDIELSGLVGLSSLGLNNLFKSSSREWSFGPALHLPLFEGGRLTAQLSGREAERDAVVAQYNATVLTAVREAADALGSVQSLERQQTEQSAALASAEKAWQIARDRYRAGLTNYLGVLNAESQWLAQQRAAVDLQARRATAAVDLATALGGGWQAEPARVADGAASARPPDLAAPPG</sequence>
<keyword evidence="5" id="KW-0732">Signal</keyword>
<gene>
    <name evidence="10" type="ORF">M0L44_07935</name>
</gene>
<dbReference type="InterPro" id="IPR003423">
    <property type="entry name" value="OMP_efflux"/>
</dbReference>
<dbReference type="Gene3D" id="1.20.1600.10">
    <property type="entry name" value="Outer membrane efflux proteins (OEP)"/>
    <property type="match status" value="1"/>
</dbReference>
<evidence type="ECO:0000256" key="7">
    <source>
        <dbReference type="ARBA" id="ARBA00023139"/>
    </source>
</evidence>
<evidence type="ECO:0000256" key="9">
    <source>
        <dbReference type="RuleBase" id="RU362097"/>
    </source>
</evidence>
<evidence type="ECO:0000256" key="6">
    <source>
        <dbReference type="ARBA" id="ARBA00023136"/>
    </source>
</evidence>
<comment type="similarity">
    <text evidence="2 9">Belongs to the outer membrane factor (OMF) (TC 1.B.17) family.</text>
</comment>
<dbReference type="PANTHER" id="PTHR30203">
    <property type="entry name" value="OUTER MEMBRANE CATION EFFLUX PROTEIN"/>
    <property type="match status" value="1"/>
</dbReference>
<keyword evidence="11" id="KW-1185">Reference proteome</keyword>
<reference evidence="10 11" key="1">
    <citation type="submission" date="2022-06" db="EMBL/GenBank/DDBJ databases">
        <title>Ideonella sp. NS12-5 Genome sequencing and assembly.</title>
        <authorList>
            <person name="Jung Y."/>
        </authorList>
    </citation>
    <scope>NUCLEOTIDE SEQUENCE [LARGE SCALE GENOMIC DNA]</scope>
    <source>
        <strain evidence="10 11">NS12-5</strain>
    </source>
</reference>
<evidence type="ECO:0000313" key="10">
    <source>
        <dbReference type="EMBL" id="MCO5976637.1"/>
    </source>
</evidence>
<dbReference type="Pfam" id="PF02321">
    <property type="entry name" value="OEP"/>
    <property type="match status" value="2"/>
</dbReference>
<keyword evidence="6 9" id="KW-0472">Membrane</keyword>
<evidence type="ECO:0000313" key="11">
    <source>
        <dbReference type="Proteomes" id="UP001204851"/>
    </source>
</evidence>
<dbReference type="Gene3D" id="2.20.200.10">
    <property type="entry name" value="Outer membrane efflux proteins (OEP)"/>
    <property type="match status" value="1"/>
</dbReference>
<dbReference type="InterPro" id="IPR010131">
    <property type="entry name" value="MdtP/NodT-like"/>
</dbReference>
<keyword evidence="8 9" id="KW-0449">Lipoprotein</keyword>
<comment type="subcellular location">
    <subcellularLocation>
        <location evidence="9">Cell membrane</location>
        <topology evidence="9">Lipid-anchor</topology>
    </subcellularLocation>
    <subcellularLocation>
        <location evidence="1">Membrane</location>
    </subcellularLocation>
</comment>
<evidence type="ECO:0000256" key="2">
    <source>
        <dbReference type="ARBA" id="ARBA00007613"/>
    </source>
</evidence>
<dbReference type="Proteomes" id="UP001204851">
    <property type="component" value="Unassembled WGS sequence"/>
</dbReference>
<comment type="caution">
    <text evidence="10">The sequence shown here is derived from an EMBL/GenBank/DDBJ whole genome shotgun (WGS) entry which is preliminary data.</text>
</comment>
<evidence type="ECO:0000256" key="3">
    <source>
        <dbReference type="ARBA" id="ARBA00022452"/>
    </source>
</evidence>
<dbReference type="PROSITE" id="PS51257">
    <property type="entry name" value="PROKAR_LIPOPROTEIN"/>
    <property type="match status" value="1"/>
</dbReference>
<protein>
    <submittedName>
        <fullName evidence="10">Efflux transporter outer membrane subunit</fullName>
    </submittedName>
</protein>